<keyword evidence="4" id="KW-0646">Protease inhibitor</keyword>
<evidence type="ECO:0000256" key="6">
    <source>
        <dbReference type="ARBA" id="ARBA00023157"/>
    </source>
</evidence>
<evidence type="ECO:0000313" key="11">
    <source>
        <dbReference type="EMBL" id="NIH69459.1"/>
    </source>
</evidence>
<dbReference type="EMBL" id="JAAMPA010000002">
    <property type="protein sequence ID" value="NIH69459.1"/>
    <property type="molecule type" value="Genomic_DNA"/>
</dbReference>
<evidence type="ECO:0000256" key="3">
    <source>
        <dbReference type="ARBA" id="ARBA00022525"/>
    </source>
</evidence>
<dbReference type="EMBL" id="BMMI01000006">
    <property type="protein sequence ID" value="GGL74016.1"/>
    <property type="molecule type" value="Genomic_DNA"/>
</dbReference>
<reference evidence="10" key="4">
    <citation type="submission" date="2024-05" db="EMBL/GenBank/DDBJ databases">
        <authorList>
            <person name="Sun Q."/>
            <person name="Zhou Y."/>
        </authorList>
    </citation>
    <scope>NUCLEOTIDE SEQUENCE</scope>
    <source>
        <strain evidence="10">CGMCC 4.5581</strain>
    </source>
</reference>
<dbReference type="Proteomes" id="UP000552836">
    <property type="component" value="Unassembled WGS sequence"/>
</dbReference>
<evidence type="ECO:0000256" key="1">
    <source>
        <dbReference type="ARBA" id="ARBA00004613"/>
    </source>
</evidence>
<evidence type="ECO:0000313" key="10">
    <source>
        <dbReference type="EMBL" id="GGL74016.1"/>
    </source>
</evidence>
<gene>
    <name evidence="11" type="ORF">FB380_003947</name>
    <name evidence="10" type="ORF">GCM10011589_32600</name>
</gene>
<feature type="compositionally biased region" description="Low complexity" evidence="7">
    <location>
        <begin position="24"/>
        <end position="54"/>
    </location>
</feature>
<proteinExistence type="inferred from homology"/>
<dbReference type="InterPro" id="IPR036819">
    <property type="entry name" value="Subtilisin_inhibitor-like_sf"/>
</dbReference>
<dbReference type="PROSITE" id="PS51257">
    <property type="entry name" value="PROKAR_LIPOPROTEIN"/>
    <property type="match status" value="1"/>
</dbReference>
<dbReference type="Proteomes" id="UP000648663">
    <property type="component" value="Unassembled WGS sequence"/>
</dbReference>
<keyword evidence="3" id="KW-0964">Secreted</keyword>
<evidence type="ECO:0000259" key="9">
    <source>
        <dbReference type="Pfam" id="PF00720"/>
    </source>
</evidence>
<reference evidence="10" key="1">
    <citation type="journal article" date="2014" name="Int. J. Syst. Evol. Microbiol.">
        <title>Complete genome of a new Firmicutes species belonging to the dominant human colonic microbiota ('Ruminococcus bicirculans') reveals two chromosomes and a selective capacity to utilize plant glucans.</title>
        <authorList>
            <consortium name="NISC Comparative Sequencing Program"/>
            <person name="Wegmann U."/>
            <person name="Louis P."/>
            <person name="Goesmann A."/>
            <person name="Henrissat B."/>
            <person name="Duncan S.H."/>
            <person name="Flint H.J."/>
        </authorList>
    </citation>
    <scope>NUCLEOTIDE SEQUENCE</scope>
    <source>
        <strain evidence="10">CGMCC 4.5581</strain>
    </source>
</reference>
<evidence type="ECO:0000313" key="13">
    <source>
        <dbReference type="Proteomes" id="UP000648663"/>
    </source>
</evidence>
<feature type="region of interest" description="Disordered" evidence="7">
    <location>
        <begin position="24"/>
        <end position="60"/>
    </location>
</feature>
<feature type="domain" description="Subtilisin inhibitor" evidence="9">
    <location>
        <begin position="72"/>
        <end position="140"/>
    </location>
</feature>
<dbReference type="RefSeq" id="WP_208383705.1">
    <property type="nucleotide sequence ID" value="NZ_BAABJU010000020.1"/>
</dbReference>
<evidence type="ECO:0000256" key="2">
    <source>
        <dbReference type="ARBA" id="ARBA00010472"/>
    </source>
</evidence>
<keyword evidence="8" id="KW-0732">Signal</keyword>
<keyword evidence="13" id="KW-1185">Reference proteome</keyword>
<comment type="caution">
    <text evidence="11">The sequence shown here is derived from an EMBL/GenBank/DDBJ whole genome shotgun (WGS) entry which is preliminary data.</text>
</comment>
<reference evidence="13" key="2">
    <citation type="journal article" date="2019" name="Int. J. Syst. Evol. Microbiol.">
        <title>The Global Catalogue of Microorganisms (GCM) 10K type strain sequencing project: providing services to taxonomists for standard genome sequencing and annotation.</title>
        <authorList>
            <consortium name="The Broad Institute Genomics Platform"/>
            <consortium name="The Broad Institute Genome Sequencing Center for Infectious Disease"/>
            <person name="Wu L."/>
            <person name="Ma J."/>
        </authorList>
    </citation>
    <scope>NUCLEOTIDE SEQUENCE [LARGE SCALE GENOMIC DNA]</scope>
    <source>
        <strain evidence="13">CGMCC 4.5581</strain>
    </source>
</reference>
<sequence length="165" mass="16754">MRRAVLLTLALPLMVLAACGSGDDAGSAVGSTTPPATTSATGPTASDPATSTAPEDTAGADSTLVVEYDPGEGAPVEQYTLACGDSVEGDLPDAEAACQHLAGLEDPFAPVPDDVVCTQLFGGPQTAHVTGQWRGEPVDLQLSRTDGCRIAQWDRLGPLLPGPAR</sequence>
<name>A0A846M1C1_9ACTN</name>
<dbReference type="GO" id="GO:0004867">
    <property type="term" value="F:serine-type endopeptidase inhibitor activity"/>
    <property type="evidence" value="ECO:0007669"/>
    <property type="project" value="UniProtKB-KW"/>
</dbReference>
<dbReference type="GO" id="GO:0005576">
    <property type="term" value="C:extracellular region"/>
    <property type="evidence" value="ECO:0007669"/>
    <property type="project" value="UniProtKB-SubCell"/>
</dbReference>
<evidence type="ECO:0000256" key="8">
    <source>
        <dbReference type="SAM" id="SignalP"/>
    </source>
</evidence>
<evidence type="ECO:0000256" key="5">
    <source>
        <dbReference type="ARBA" id="ARBA00022900"/>
    </source>
</evidence>
<accession>A0A846M1C1</accession>
<dbReference type="InterPro" id="IPR023549">
    <property type="entry name" value="Subtilisin_inhibitor"/>
</dbReference>
<evidence type="ECO:0000256" key="7">
    <source>
        <dbReference type="SAM" id="MobiDB-lite"/>
    </source>
</evidence>
<dbReference type="Gene3D" id="3.30.350.10">
    <property type="entry name" value="Subtilisin inhibitor-like"/>
    <property type="match status" value="1"/>
</dbReference>
<dbReference type="SUPFAM" id="SSF55399">
    <property type="entry name" value="Subtilisin inhibitor"/>
    <property type="match status" value="1"/>
</dbReference>
<dbReference type="Pfam" id="PF00720">
    <property type="entry name" value="SSI"/>
    <property type="match status" value="1"/>
</dbReference>
<dbReference type="AlphaFoldDB" id="A0A846M1C1"/>
<feature type="signal peptide" evidence="8">
    <location>
        <begin position="1"/>
        <end position="17"/>
    </location>
</feature>
<evidence type="ECO:0000256" key="4">
    <source>
        <dbReference type="ARBA" id="ARBA00022690"/>
    </source>
</evidence>
<protein>
    <recommendedName>
        <fullName evidence="9">Subtilisin inhibitor domain-containing protein</fullName>
    </recommendedName>
</protein>
<reference evidence="11 12" key="3">
    <citation type="submission" date="2020-02" db="EMBL/GenBank/DDBJ databases">
        <title>Sequencing the genomes of 1000 actinobacteria strains.</title>
        <authorList>
            <person name="Klenk H.-P."/>
        </authorList>
    </citation>
    <scope>NUCLEOTIDE SEQUENCE [LARGE SCALE GENOMIC DNA]</scope>
    <source>
        <strain evidence="11 12">DSM 45201</strain>
    </source>
</reference>
<comment type="similarity">
    <text evidence="2">Belongs to the protease inhibitor I16 (SSI) family.</text>
</comment>
<organism evidence="11 12">
    <name type="scientific">Modestobacter marinus</name>
    <dbReference type="NCBI Taxonomy" id="477641"/>
    <lineage>
        <taxon>Bacteria</taxon>
        <taxon>Bacillati</taxon>
        <taxon>Actinomycetota</taxon>
        <taxon>Actinomycetes</taxon>
        <taxon>Geodermatophilales</taxon>
        <taxon>Geodermatophilaceae</taxon>
        <taxon>Modestobacter</taxon>
    </lineage>
</organism>
<comment type="subcellular location">
    <subcellularLocation>
        <location evidence="1">Secreted</location>
    </subcellularLocation>
</comment>
<evidence type="ECO:0000313" key="12">
    <source>
        <dbReference type="Proteomes" id="UP000552836"/>
    </source>
</evidence>
<keyword evidence="5" id="KW-0722">Serine protease inhibitor</keyword>
<feature type="chain" id="PRO_5038841727" description="Subtilisin inhibitor domain-containing protein" evidence="8">
    <location>
        <begin position="18"/>
        <end position="165"/>
    </location>
</feature>
<keyword evidence="6" id="KW-1015">Disulfide bond</keyword>